<evidence type="ECO:0000313" key="1">
    <source>
        <dbReference type="EMBL" id="MEZ8081611.1"/>
    </source>
</evidence>
<dbReference type="Pfam" id="PF05488">
    <property type="entry name" value="PAAR_motif"/>
    <property type="match status" value="1"/>
</dbReference>
<protein>
    <submittedName>
        <fullName evidence="1">PAAR domain-containing protein</fullName>
    </submittedName>
</protein>
<dbReference type="InterPro" id="IPR008727">
    <property type="entry name" value="PAAR_motif"/>
</dbReference>
<evidence type="ECO:0000313" key="2">
    <source>
        <dbReference type="Proteomes" id="UP001569154"/>
    </source>
</evidence>
<name>A0ABV4L4P9_9GAMM</name>
<keyword evidence="2" id="KW-1185">Reference proteome</keyword>
<dbReference type="RefSeq" id="WP_017012027.1">
    <property type="nucleotide sequence ID" value="NZ_AJYF02000081.1"/>
</dbReference>
<dbReference type="EMBL" id="JBGONM010000022">
    <property type="protein sequence ID" value="MEZ8081611.1"/>
    <property type="molecule type" value="Genomic_DNA"/>
</dbReference>
<comment type="caution">
    <text evidence="1">The sequence shown here is derived from an EMBL/GenBank/DDBJ whole genome shotgun (WGS) entry which is preliminary data.</text>
</comment>
<reference evidence="1 2" key="1">
    <citation type="submission" date="2024-06" db="EMBL/GenBank/DDBJ databases">
        <authorList>
            <person name="Steensen K."/>
            <person name="Seneca J."/>
            <person name="Bartlau N."/>
            <person name="Yu A.X."/>
            <person name="Polz M.F."/>
        </authorList>
    </citation>
    <scope>NUCLEOTIDE SEQUENCE [LARGE SCALE GENOMIC DNA]</scope>
    <source>
        <strain evidence="1 2">1F260</strain>
    </source>
</reference>
<organism evidence="1 2">
    <name type="scientific">Enterovibrio norvegicus</name>
    <dbReference type="NCBI Taxonomy" id="188144"/>
    <lineage>
        <taxon>Bacteria</taxon>
        <taxon>Pseudomonadati</taxon>
        <taxon>Pseudomonadota</taxon>
        <taxon>Gammaproteobacteria</taxon>
        <taxon>Vibrionales</taxon>
        <taxon>Vibrionaceae</taxon>
        <taxon>Enterovibrio</taxon>
    </lineage>
</organism>
<dbReference type="CDD" id="cd14738">
    <property type="entry name" value="PAAR_2"/>
    <property type="match status" value="1"/>
</dbReference>
<sequence>MGKPVCLLGNMHLCPRVEPGPVPHVGGPIIDAGQNLVTVNGIPMAVVGGKALCTGVGMPDDLTSGSPLVKINGKAVVRMGDSCAHGGKTVQGWPTITMD</sequence>
<dbReference type="Proteomes" id="UP001569154">
    <property type="component" value="Unassembled WGS sequence"/>
</dbReference>
<accession>A0ABV4L4P9</accession>
<dbReference type="Gene3D" id="2.60.200.60">
    <property type="match status" value="2"/>
</dbReference>
<gene>
    <name evidence="1" type="ORF">ACED35_10830</name>
</gene>
<proteinExistence type="predicted"/>